<comment type="similarity">
    <text evidence="1">Belongs to the small GTPase superfamily. Rab family.</text>
</comment>
<comment type="caution">
    <text evidence="6">The sequence shown here is derived from an EMBL/GenBank/DDBJ whole genome shotgun (WGS) entry which is preliminary data.</text>
</comment>
<dbReference type="InterPro" id="IPR050305">
    <property type="entry name" value="Small_GTPase_Rab"/>
</dbReference>
<evidence type="ECO:0000313" key="6">
    <source>
        <dbReference type="EMBL" id="GFS10588.1"/>
    </source>
</evidence>
<keyword evidence="2" id="KW-0547">Nucleotide-binding</keyword>
<dbReference type="EMBL" id="BMAT01002629">
    <property type="protein sequence ID" value="GFS10588.1"/>
    <property type="molecule type" value="Genomic_DNA"/>
</dbReference>
<dbReference type="FunFam" id="3.40.50.300:FF:001447">
    <property type="entry name" value="Ras-related protein Rab-1B"/>
    <property type="match status" value="1"/>
</dbReference>
<sequence length="156" mass="17569">MPELAMNVDPLIHTIELDSKKIRLQLWDLIFSPRYRLTSKACYKGAKGIVMVYDVTSKESFEGAREWKQEVDDHQGEDTVLMLVGNKCDLETQRQVSTEEGKQMAAELGVLFMETSALEDVNVEDAFVSLIQSIKEIVEARQLPTVKNESGSCILS</sequence>
<dbReference type="SMART" id="SM00174">
    <property type="entry name" value="RHO"/>
    <property type="match status" value="1"/>
</dbReference>
<gene>
    <name evidence="6" type="ORF">ElyMa_001327000</name>
</gene>
<proteinExistence type="inferred from homology"/>
<protein>
    <submittedName>
        <fullName evidence="6">Ras-related protein Rab-7L1</fullName>
    </submittedName>
</protein>
<reference evidence="6 7" key="1">
    <citation type="journal article" date="2021" name="Elife">
        <title>Chloroplast acquisition without the gene transfer in kleptoplastic sea slugs, Plakobranchus ocellatus.</title>
        <authorList>
            <person name="Maeda T."/>
            <person name="Takahashi S."/>
            <person name="Yoshida T."/>
            <person name="Shimamura S."/>
            <person name="Takaki Y."/>
            <person name="Nagai Y."/>
            <person name="Toyoda A."/>
            <person name="Suzuki Y."/>
            <person name="Arimoto A."/>
            <person name="Ishii H."/>
            <person name="Satoh N."/>
            <person name="Nishiyama T."/>
            <person name="Hasebe M."/>
            <person name="Maruyama T."/>
            <person name="Minagawa J."/>
            <person name="Obokata J."/>
            <person name="Shigenobu S."/>
        </authorList>
    </citation>
    <scope>NUCLEOTIDE SEQUENCE [LARGE SCALE GENOMIC DNA]</scope>
</reference>
<dbReference type="SMART" id="SM00173">
    <property type="entry name" value="RAS"/>
    <property type="match status" value="1"/>
</dbReference>
<dbReference type="GO" id="GO:0005525">
    <property type="term" value="F:GTP binding"/>
    <property type="evidence" value="ECO:0007669"/>
    <property type="project" value="UniProtKB-KW"/>
</dbReference>
<name>A0AAV4ILA2_9GAST</name>
<dbReference type="InterPro" id="IPR005225">
    <property type="entry name" value="Small_GTP-bd"/>
</dbReference>
<dbReference type="PROSITE" id="PS51419">
    <property type="entry name" value="RAB"/>
    <property type="match status" value="1"/>
</dbReference>
<keyword evidence="7" id="KW-1185">Reference proteome</keyword>
<dbReference type="Gene3D" id="3.40.50.300">
    <property type="entry name" value="P-loop containing nucleotide triphosphate hydrolases"/>
    <property type="match status" value="1"/>
</dbReference>
<dbReference type="InterPro" id="IPR001806">
    <property type="entry name" value="Small_GTPase"/>
</dbReference>
<dbReference type="AlphaFoldDB" id="A0AAV4ILA2"/>
<dbReference type="SUPFAM" id="SSF52540">
    <property type="entry name" value="P-loop containing nucleoside triphosphate hydrolases"/>
    <property type="match status" value="1"/>
</dbReference>
<dbReference type="Pfam" id="PF00071">
    <property type="entry name" value="Ras"/>
    <property type="match status" value="1"/>
</dbReference>
<dbReference type="Proteomes" id="UP000762676">
    <property type="component" value="Unassembled WGS sequence"/>
</dbReference>
<dbReference type="SMART" id="SM00175">
    <property type="entry name" value="RAB"/>
    <property type="match status" value="1"/>
</dbReference>
<keyword evidence="5" id="KW-0636">Prenylation</keyword>
<dbReference type="InterPro" id="IPR027417">
    <property type="entry name" value="P-loop_NTPase"/>
</dbReference>
<evidence type="ECO:0000256" key="1">
    <source>
        <dbReference type="ARBA" id="ARBA00006270"/>
    </source>
</evidence>
<evidence type="ECO:0000256" key="3">
    <source>
        <dbReference type="ARBA" id="ARBA00023134"/>
    </source>
</evidence>
<accession>A0AAV4ILA2</accession>
<dbReference type="PROSITE" id="PS51421">
    <property type="entry name" value="RAS"/>
    <property type="match status" value="1"/>
</dbReference>
<evidence type="ECO:0000313" key="7">
    <source>
        <dbReference type="Proteomes" id="UP000762676"/>
    </source>
</evidence>
<evidence type="ECO:0000256" key="4">
    <source>
        <dbReference type="ARBA" id="ARBA00023288"/>
    </source>
</evidence>
<dbReference type="PANTHER" id="PTHR47980">
    <property type="entry name" value="LD44762P"/>
    <property type="match status" value="1"/>
</dbReference>
<evidence type="ECO:0000256" key="2">
    <source>
        <dbReference type="ARBA" id="ARBA00022741"/>
    </source>
</evidence>
<evidence type="ECO:0000256" key="5">
    <source>
        <dbReference type="ARBA" id="ARBA00023289"/>
    </source>
</evidence>
<dbReference type="PRINTS" id="PR00449">
    <property type="entry name" value="RASTRNSFRMNG"/>
</dbReference>
<dbReference type="NCBIfam" id="TIGR00231">
    <property type="entry name" value="small_GTP"/>
    <property type="match status" value="1"/>
</dbReference>
<organism evidence="6 7">
    <name type="scientific">Elysia marginata</name>
    <dbReference type="NCBI Taxonomy" id="1093978"/>
    <lineage>
        <taxon>Eukaryota</taxon>
        <taxon>Metazoa</taxon>
        <taxon>Spiralia</taxon>
        <taxon>Lophotrochozoa</taxon>
        <taxon>Mollusca</taxon>
        <taxon>Gastropoda</taxon>
        <taxon>Heterobranchia</taxon>
        <taxon>Euthyneura</taxon>
        <taxon>Panpulmonata</taxon>
        <taxon>Sacoglossa</taxon>
        <taxon>Placobranchoidea</taxon>
        <taxon>Plakobranchidae</taxon>
        <taxon>Elysia</taxon>
    </lineage>
</organism>
<keyword evidence="3" id="KW-0342">GTP-binding</keyword>
<keyword evidence="4" id="KW-0449">Lipoprotein</keyword>
<dbReference type="GO" id="GO:0003924">
    <property type="term" value="F:GTPase activity"/>
    <property type="evidence" value="ECO:0007669"/>
    <property type="project" value="InterPro"/>
</dbReference>